<accession>A0A4U8UKY4</accession>
<keyword evidence="3" id="KW-1185">Reference proteome</keyword>
<dbReference type="Proteomes" id="UP000298663">
    <property type="component" value="Chromosome X"/>
</dbReference>
<gene>
    <name evidence="2" type="ORF">L596_000588</name>
</gene>
<feature type="compositionally biased region" description="Basic and acidic residues" evidence="1">
    <location>
        <begin position="46"/>
        <end position="56"/>
    </location>
</feature>
<name>A0A4U8UKY4_STECR</name>
<dbReference type="EMBL" id="CM016762">
    <property type="protein sequence ID" value="TMS32787.1"/>
    <property type="molecule type" value="Genomic_DNA"/>
</dbReference>
<evidence type="ECO:0000313" key="2">
    <source>
        <dbReference type="EMBL" id="TMS32787.1"/>
    </source>
</evidence>
<reference evidence="2 3" key="1">
    <citation type="journal article" date="2015" name="Genome Biol.">
        <title>Comparative genomics of Steinernema reveals deeply conserved gene regulatory networks.</title>
        <authorList>
            <person name="Dillman A.R."/>
            <person name="Macchietto M."/>
            <person name="Porter C.F."/>
            <person name="Rogers A."/>
            <person name="Williams B."/>
            <person name="Antoshechkin I."/>
            <person name="Lee M.M."/>
            <person name="Goodwin Z."/>
            <person name="Lu X."/>
            <person name="Lewis E.E."/>
            <person name="Goodrich-Blair H."/>
            <person name="Stock S.P."/>
            <person name="Adams B.J."/>
            <person name="Sternberg P.W."/>
            <person name="Mortazavi A."/>
        </authorList>
    </citation>
    <scope>NUCLEOTIDE SEQUENCE [LARGE SCALE GENOMIC DNA]</scope>
    <source>
        <strain evidence="2 3">ALL</strain>
    </source>
</reference>
<feature type="region of interest" description="Disordered" evidence="1">
    <location>
        <begin position="1"/>
        <end position="58"/>
    </location>
</feature>
<evidence type="ECO:0000313" key="3">
    <source>
        <dbReference type="Proteomes" id="UP000298663"/>
    </source>
</evidence>
<reference evidence="2 3" key="2">
    <citation type="journal article" date="2019" name="G3 (Bethesda)">
        <title>Hybrid Assembly of the Genome of the Entomopathogenic Nematode Steinernema carpocapsae Identifies the X-Chromosome.</title>
        <authorList>
            <person name="Serra L."/>
            <person name="Macchietto M."/>
            <person name="Macias-Munoz A."/>
            <person name="McGill C.J."/>
            <person name="Rodriguez I.M."/>
            <person name="Rodriguez B."/>
            <person name="Murad R."/>
            <person name="Mortazavi A."/>
        </authorList>
    </citation>
    <scope>NUCLEOTIDE SEQUENCE [LARGE SCALE GENOMIC DNA]</scope>
    <source>
        <strain evidence="2 3">ALL</strain>
    </source>
</reference>
<sequence>MNNNARKGRESPPIEFNSIQIETDLPDPTIDFSRLDITGPPQQTRRRQETEPKEPEGYVLLPLKSRRGRSVDQRYEKYRVVMEHSLPPLAPVPPPQSKVSSIAESVFNFTERMRTVVAYRKRNSQDSTKTLSNQVSFDAVPWEDCPVEPKKCEKIPILKSLKSRSSSEAKLGQINL</sequence>
<dbReference type="AlphaFoldDB" id="A0A4U8UKY4"/>
<proteinExistence type="predicted"/>
<protein>
    <submittedName>
        <fullName evidence="2">Uncharacterized protein</fullName>
    </submittedName>
</protein>
<comment type="caution">
    <text evidence="2">The sequence shown here is derived from an EMBL/GenBank/DDBJ whole genome shotgun (WGS) entry which is preliminary data.</text>
</comment>
<evidence type="ECO:0000256" key="1">
    <source>
        <dbReference type="SAM" id="MobiDB-lite"/>
    </source>
</evidence>
<dbReference type="EMBL" id="AZBU02000001">
    <property type="protein sequence ID" value="TMS32787.1"/>
    <property type="molecule type" value="Genomic_DNA"/>
</dbReference>
<organism evidence="2 3">
    <name type="scientific">Steinernema carpocapsae</name>
    <name type="common">Entomopathogenic nematode</name>
    <dbReference type="NCBI Taxonomy" id="34508"/>
    <lineage>
        <taxon>Eukaryota</taxon>
        <taxon>Metazoa</taxon>
        <taxon>Ecdysozoa</taxon>
        <taxon>Nematoda</taxon>
        <taxon>Chromadorea</taxon>
        <taxon>Rhabditida</taxon>
        <taxon>Tylenchina</taxon>
        <taxon>Panagrolaimomorpha</taxon>
        <taxon>Strongyloidoidea</taxon>
        <taxon>Steinernematidae</taxon>
        <taxon>Steinernema</taxon>
    </lineage>
</organism>
<dbReference type="OrthoDB" id="10438748at2759"/>